<name>A0ABW4HVQ7_9BACI</name>
<evidence type="ECO:0000313" key="1">
    <source>
        <dbReference type="EMBL" id="MFD1608870.1"/>
    </source>
</evidence>
<keyword evidence="2" id="KW-1185">Reference proteome</keyword>
<dbReference type="Proteomes" id="UP001597221">
    <property type="component" value="Unassembled WGS sequence"/>
</dbReference>
<organism evidence="1 2">
    <name type="scientific">Oceanobacillus luteolus</name>
    <dbReference type="NCBI Taxonomy" id="1274358"/>
    <lineage>
        <taxon>Bacteria</taxon>
        <taxon>Bacillati</taxon>
        <taxon>Bacillota</taxon>
        <taxon>Bacilli</taxon>
        <taxon>Bacillales</taxon>
        <taxon>Bacillaceae</taxon>
        <taxon>Oceanobacillus</taxon>
    </lineage>
</organism>
<reference evidence="2" key="1">
    <citation type="journal article" date="2019" name="Int. J. Syst. Evol. Microbiol.">
        <title>The Global Catalogue of Microorganisms (GCM) 10K type strain sequencing project: providing services to taxonomists for standard genome sequencing and annotation.</title>
        <authorList>
            <consortium name="The Broad Institute Genomics Platform"/>
            <consortium name="The Broad Institute Genome Sequencing Center for Infectious Disease"/>
            <person name="Wu L."/>
            <person name="Ma J."/>
        </authorList>
    </citation>
    <scope>NUCLEOTIDE SEQUENCE [LARGE SCALE GENOMIC DNA]</scope>
    <source>
        <strain evidence="2">CGMCC 1.12376</strain>
    </source>
</reference>
<accession>A0ABW4HVQ7</accession>
<dbReference type="Pfam" id="PF14153">
    <property type="entry name" value="Spore_coat_CotO"/>
    <property type="match status" value="1"/>
</dbReference>
<protein>
    <submittedName>
        <fullName evidence="1">CotO family spore coat protein</fullName>
    </submittedName>
</protein>
<dbReference type="EMBL" id="JBHUDE010000137">
    <property type="protein sequence ID" value="MFD1608870.1"/>
    <property type="molecule type" value="Genomic_DNA"/>
</dbReference>
<keyword evidence="1" id="KW-0946">Virion</keyword>
<proteinExistence type="predicted"/>
<dbReference type="RefSeq" id="WP_251514904.1">
    <property type="nucleotide sequence ID" value="NZ_JAMBON010000021.1"/>
</dbReference>
<sequence>MDNEKYAKNPILYIHQPQSEEIHAVMQYNYRTIRERNENEADQENHESNRPIYKQTSEYEVDAEYETEKKEGKHLKEKKFHEMTLEEQLLYLTEKPVYAPQVVCEIRTDKGIDHGVISNYKDGIAHIRGGDGIIEIPKDKINQIRIISF</sequence>
<keyword evidence="1" id="KW-0167">Capsid protein</keyword>
<evidence type="ECO:0000313" key="2">
    <source>
        <dbReference type="Proteomes" id="UP001597221"/>
    </source>
</evidence>
<dbReference type="InterPro" id="IPR025439">
    <property type="entry name" value="Spore_coat_CotO"/>
</dbReference>
<gene>
    <name evidence="1" type="ORF">ACFSBH_14695</name>
</gene>
<comment type="caution">
    <text evidence="1">The sequence shown here is derived from an EMBL/GenBank/DDBJ whole genome shotgun (WGS) entry which is preliminary data.</text>
</comment>